<dbReference type="Proteomes" id="UP000885830">
    <property type="component" value="Unassembled WGS sequence"/>
</dbReference>
<dbReference type="EMBL" id="DRMJ01000207">
    <property type="protein sequence ID" value="HHL42794.1"/>
    <property type="molecule type" value="Genomic_DNA"/>
</dbReference>
<keyword evidence="1" id="KW-0238">DNA-binding</keyword>
<dbReference type="SUPFAM" id="SSF142906">
    <property type="entry name" value="YjbR-like"/>
    <property type="match status" value="1"/>
</dbReference>
<reference evidence="1" key="1">
    <citation type="journal article" date="2020" name="mSystems">
        <title>Genome- and Community-Level Interaction Insights into Carbon Utilization and Element Cycling Functions of Hydrothermarchaeota in Hydrothermal Sediment.</title>
        <authorList>
            <person name="Zhou Z."/>
            <person name="Liu Y."/>
            <person name="Xu W."/>
            <person name="Pan J."/>
            <person name="Luo Z.H."/>
            <person name="Li M."/>
        </authorList>
    </citation>
    <scope>NUCLEOTIDE SEQUENCE [LARGE SCALE GENOMIC DNA]</scope>
    <source>
        <strain evidence="1">HyVt-485</strain>
    </source>
</reference>
<name>A0A7C5LT39_9PROT</name>
<dbReference type="Pfam" id="PF04237">
    <property type="entry name" value="YjbR"/>
    <property type="match status" value="1"/>
</dbReference>
<dbReference type="InterPro" id="IPR007351">
    <property type="entry name" value="YjbR"/>
</dbReference>
<dbReference type="PANTHER" id="PTHR35145">
    <property type="entry name" value="CYTOPLASMIC PROTEIN-RELATED"/>
    <property type="match status" value="1"/>
</dbReference>
<organism evidence="1">
    <name type="scientific">Hellea balneolensis</name>
    <dbReference type="NCBI Taxonomy" id="287478"/>
    <lineage>
        <taxon>Bacteria</taxon>
        <taxon>Pseudomonadati</taxon>
        <taxon>Pseudomonadota</taxon>
        <taxon>Alphaproteobacteria</taxon>
        <taxon>Maricaulales</taxon>
        <taxon>Robiginitomaculaceae</taxon>
        <taxon>Hellea</taxon>
    </lineage>
</organism>
<comment type="caution">
    <text evidence="1">The sequence shown here is derived from an EMBL/GenBank/DDBJ whole genome shotgun (WGS) entry which is preliminary data.</text>
</comment>
<dbReference type="InterPro" id="IPR038056">
    <property type="entry name" value="YjbR-like_sf"/>
</dbReference>
<dbReference type="InterPro" id="IPR058532">
    <property type="entry name" value="YjbR/MT2646/Rv2570-like"/>
</dbReference>
<accession>A0A7C5LT39</accession>
<protein>
    <submittedName>
        <fullName evidence="1">MmcQ/YjbR family DNA-binding protein</fullName>
    </submittedName>
</protein>
<proteinExistence type="predicted"/>
<evidence type="ECO:0000313" key="1">
    <source>
        <dbReference type="EMBL" id="HHL42794.1"/>
    </source>
</evidence>
<gene>
    <name evidence="1" type="ORF">ENJ42_04185</name>
</gene>
<dbReference type="AlphaFoldDB" id="A0A7C5LT39"/>
<dbReference type="PANTHER" id="PTHR35145:SF1">
    <property type="entry name" value="CYTOPLASMIC PROTEIN"/>
    <property type="match status" value="1"/>
</dbReference>
<sequence>MTQDEFNSFCRTLPHSFHVVQWGGADVWKVGTADKFKVFAIGGWQDKDQAFAVTFKTSEIGFEMLQDAAGCKPAPYLASRGMKWIMRVNDASISDQDLKEYLKTAHRLASMNLTKKLQKQLGLNQEGRV</sequence>
<dbReference type="Gene3D" id="3.90.1150.30">
    <property type="match status" value="1"/>
</dbReference>
<dbReference type="GO" id="GO:0003677">
    <property type="term" value="F:DNA binding"/>
    <property type="evidence" value="ECO:0007669"/>
    <property type="project" value="UniProtKB-KW"/>
</dbReference>